<dbReference type="AlphaFoldDB" id="A0A5E4Q5R2"/>
<feature type="non-terminal residue" evidence="2">
    <location>
        <position position="177"/>
    </location>
</feature>
<sequence>MTYSTKPITRIPAVRPAAPSWRHAANQRAPVVMNFPQQKPKVDDSNEVIVKNAYRQKKSVIIQWDSDVANILGFRVVYRLFGDKSFKQGPPLEASEREFKIKNVPSQECIVVCVISLEEVHVSPETVPYSQCKEIRTVSAAATNMDKITIAASAAICGIIVVEVLIFAAASRRRSRT</sequence>
<evidence type="ECO:0000313" key="2">
    <source>
        <dbReference type="EMBL" id="VVC93534.1"/>
    </source>
</evidence>
<proteinExistence type="predicted"/>
<keyword evidence="1" id="KW-0812">Transmembrane</keyword>
<dbReference type="Proteomes" id="UP000324832">
    <property type="component" value="Unassembled WGS sequence"/>
</dbReference>
<evidence type="ECO:0000313" key="3">
    <source>
        <dbReference type="Proteomes" id="UP000324832"/>
    </source>
</evidence>
<dbReference type="EMBL" id="FZQP02001670">
    <property type="protein sequence ID" value="VVC93534.1"/>
    <property type="molecule type" value="Genomic_DNA"/>
</dbReference>
<organism evidence="2 3">
    <name type="scientific">Leptidea sinapis</name>
    <dbReference type="NCBI Taxonomy" id="189913"/>
    <lineage>
        <taxon>Eukaryota</taxon>
        <taxon>Metazoa</taxon>
        <taxon>Ecdysozoa</taxon>
        <taxon>Arthropoda</taxon>
        <taxon>Hexapoda</taxon>
        <taxon>Insecta</taxon>
        <taxon>Pterygota</taxon>
        <taxon>Neoptera</taxon>
        <taxon>Endopterygota</taxon>
        <taxon>Lepidoptera</taxon>
        <taxon>Glossata</taxon>
        <taxon>Ditrysia</taxon>
        <taxon>Papilionoidea</taxon>
        <taxon>Pieridae</taxon>
        <taxon>Dismorphiinae</taxon>
        <taxon>Leptidea</taxon>
    </lineage>
</organism>
<reference evidence="2 3" key="1">
    <citation type="submission" date="2017-07" db="EMBL/GenBank/DDBJ databases">
        <authorList>
            <person name="Talla V."/>
            <person name="Backstrom N."/>
        </authorList>
    </citation>
    <scope>NUCLEOTIDE SEQUENCE [LARGE SCALE GENOMIC DNA]</scope>
</reference>
<evidence type="ECO:0000256" key="1">
    <source>
        <dbReference type="SAM" id="Phobius"/>
    </source>
</evidence>
<feature type="transmembrane region" description="Helical" evidence="1">
    <location>
        <begin position="148"/>
        <end position="170"/>
    </location>
</feature>
<keyword evidence="1" id="KW-0472">Membrane</keyword>
<keyword evidence="3" id="KW-1185">Reference proteome</keyword>
<accession>A0A5E4Q5R2</accession>
<protein>
    <submittedName>
        <fullName evidence="2">Uncharacterized protein</fullName>
    </submittedName>
</protein>
<name>A0A5E4Q5R2_9NEOP</name>
<gene>
    <name evidence="2" type="ORF">LSINAPIS_LOCUS5704</name>
</gene>
<keyword evidence="1" id="KW-1133">Transmembrane helix</keyword>